<evidence type="ECO:0000256" key="2">
    <source>
        <dbReference type="ARBA" id="ARBA00010077"/>
    </source>
</evidence>
<dbReference type="AlphaFoldDB" id="A0AAV7XR95"/>
<feature type="compositionally biased region" description="Basic and acidic residues" evidence="6">
    <location>
        <begin position="293"/>
        <end position="306"/>
    </location>
</feature>
<protein>
    <recommendedName>
        <fullName evidence="5">Ribosome biogenesis regulatory protein</fullName>
    </recommendedName>
</protein>
<evidence type="ECO:0000256" key="3">
    <source>
        <dbReference type="ARBA" id="ARBA00022517"/>
    </source>
</evidence>
<evidence type="ECO:0000313" key="8">
    <source>
        <dbReference type="Proteomes" id="UP001075354"/>
    </source>
</evidence>
<comment type="similarity">
    <text evidence="2 5">Belongs to the RRS1 family.</text>
</comment>
<dbReference type="GO" id="GO:0042273">
    <property type="term" value="P:ribosomal large subunit biogenesis"/>
    <property type="evidence" value="ECO:0007669"/>
    <property type="project" value="TreeGrafter"/>
</dbReference>
<comment type="function">
    <text evidence="5">Involved in ribosomal large subunit assembly.</text>
</comment>
<dbReference type="EMBL" id="JAPTSV010000005">
    <property type="protein sequence ID" value="KAJ1527531.1"/>
    <property type="molecule type" value="Genomic_DNA"/>
</dbReference>
<evidence type="ECO:0000256" key="4">
    <source>
        <dbReference type="ARBA" id="ARBA00023242"/>
    </source>
</evidence>
<dbReference type="InterPro" id="IPR007023">
    <property type="entry name" value="Ribosom_reg"/>
</dbReference>
<accession>A0AAV7XR95</accession>
<evidence type="ECO:0000256" key="1">
    <source>
        <dbReference type="ARBA" id="ARBA00004123"/>
    </source>
</evidence>
<organism evidence="7 8">
    <name type="scientific">Megalurothrips usitatus</name>
    <name type="common">bean blossom thrips</name>
    <dbReference type="NCBI Taxonomy" id="439358"/>
    <lineage>
        <taxon>Eukaryota</taxon>
        <taxon>Metazoa</taxon>
        <taxon>Ecdysozoa</taxon>
        <taxon>Arthropoda</taxon>
        <taxon>Hexapoda</taxon>
        <taxon>Insecta</taxon>
        <taxon>Pterygota</taxon>
        <taxon>Neoptera</taxon>
        <taxon>Paraneoptera</taxon>
        <taxon>Thysanoptera</taxon>
        <taxon>Terebrantia</taxon>
        <taxon>Thripoidea</taxon>
        <taxon>Thripidae</taxon>
        <taxon>Megalurothrips</taxon>
    </lineage>
</organism>
<sequence>MDIVNEVLQKAAREAEKFKPITVDKHLEVQLDVGNLLAFDTNEVDLRKLRSDSNEYLKELTRDNTQLLLNKVWELPTAYVEDTIVAEMPKPTYVLPRSLPVPKAKELTKWEKFAKEKGIVKTKKSKLTWDEALKKWVPRYGYRKAAAEKEKDWVIEVPGNADPMEDQFDKKRKVKRENVAKNELQRMRNIAAAHKVKVPRVGMLPAAKVTSKDISRAVTIAKASTASGGKFQAQLPKEKTAKDVKDVMPVAPYKKRKPLISKAQERKSNIEIVDRILYKKPKLDMEAAVNKELYRQDAERAEEKKTQKPKAGKGGKKRGGKRGKGGKGARVKGKNGGAGRKRR</sequence>
<reference evidence="7" key="1">
    <citation type="submission" date="2022-12" db="EMBL/GenBank/DDBJ databases">
        <title>Chromosome-level genome assembly of the bean flower thrips Megalurothrips usitatus.</title>
        <authorList>
            <person name="Ma L."/>
            <person name="Liu Q."/>
            <person name="Li H."/>
            <person name="Cai W."/>
        </authorList>
    </citation>
    <scope>NUCLEOTIDE SEQUENCE</scope>
    <source>
        <strain evidence="7">Cailab_2022a</strain>
    </source>
</reference>
<feature type="region of interest" description="Disordered" evidence="6">
    <location>
        <begin position="293"/>
        <end position="343"/>
    </location>
</feature>
<dbReference type="GO" id="GO:0030687">
    <property type="term" value="C:preribosome, large subunit precursor"/>
    <property type="evidence" value="ECO:0007669"/>
    <property type="project" value="TreeGrafter"/>
</dbReference>
<dbReference type="GO" id="GO:0000447">
    <property type="term" value="P:endonucleolytic cleavage in ITS1 to separate SSU-rRNA from 5.8S rRNA and LSU-rRNA from tricistronic rRNA transcript (SSU-rRNA, 5.8S rRNA, LSU-rRNA)"/>
    <property type="evidence" value="ECO:0007669"/>
    <property type="project" value="TreeGrafter"/>
</dbReference>
<dbReference type="PANTHER" id="PTHR17602">
    <property type="entry name" value="RIBOSOME BIOGENESIS REGULATORY PROTEIN"/>
    <property type="match status" value="1"/>
</dbReference>
<comment type="subcellular location">
    <subcellularLocation>
        <location evidence="1 5">Nucleus</location>
    </subcellularLocation>
</comment>
<evidence type="ECO:0000256" key="5">
    <source>
        <dbReference type="RuleBase" id="RU364132"/>
    </source>
</evidence>
<evidence type="ECO:0000313" key="7">
    <source>
        <dbReference type="EMBL" id="KAJ1527531.1"/>
    </source>
</evidence>
<dbReference type="Pfam" id="PF04939">
    <property type="entry name" value="RRS1"/>
    <property type="match status" value="1"/>
</dbReference>
<evidence type="ECO:0000256" key="6">
    <source>
        <dbReference type="SAM" id="MobiDB-lite"/>
    </source>
</evidence>
<dbReference type="Proteomes" id="UP001075354">
    <property type="component" value="Chromosome 5"/>
</dbReference>
<keyword evidence="4 5" id="KW-0539">Nucleus</keyword>
<keyword evidence="3 5" id="KW-0690">Ribosome biogenesis</keyword>
<comment type="caution">
    <text evidence="7">The sequence shown here is derived from an EMBL/GenBank/DDBJ whole genome shotgun (WGS) entry which is preliminary data.</text>
</comment>
<dbReference type="GO" id="GO:0005730">
    <property type="term" value="C:nucleolus"/>
    <property type="evidence" value="ECO:0007669"/>
    <property type="project" value="TreeGrafter"/>
</dbReference>
<proteinExistence type="inferred from homology"/>
<dbReference type="PANTHER" id="PTHR17602:SF4">
    <property type="entry name" value="RIBOSOME BIOGENESIS REGULATORY PROTEIN HOMOLOG"/>
    <property type="match status" value="1"/>
</dbReference>
<gene>
    <name evidence="7" type="ORF">ONE63_007501</name>
</gene>
<feature type="compositionally biased region" description="Basic residues" evidence="6">
    <location>
        <begin position="307"/>
        <end position="343"/>
    </location>
</feature>
<keyword evidence="8" id="KW-1185">Reference proteome</keyword>
<name>A0AAV7XR95_9NEOP</name>